<gene>
    <name evidence="3" type="ORF">METZ01_LOCUS7808</name>
</gene>
<organism evidence="3">
    <name type="scientific">marine metagenome</name>
    <dbReference type="NCBI Taxonomy" id="408172"/>
    <lineage>
        <taxon>unclassified sequences</taxon>
        <taxon>metagenomes</taxon>
        <taxon>ecological metagenomes</taxon>
    </lineage>
</organism>
<proteinExistence type="predicted"/>
<comment type="cofactor">
    <cofactor evidence="1">
        <name>pyridoxal 5'-phosphate</name>
        <dbReference type="ChEBI" id="CHEBI:597326"/>
    </cofactor>
</comment>
<evidence type="ECO:0000256" key="2">
    <source>
        <dbReference type="ARBA" id="ARBA00022898"/>
    </source>
</evidence>
<dbReference type="InterPro" id="IPR015424">
    <property type="entry name" value="PyrdxlP-dep_Trfase"/>
</dbReference>
<evidence type="ECO:0008006" key="4">
    <source>
        <dbReference type="Google" id="ProtNLM"/>
    </source>
</evidence>
<dbReference type="InterPro" id="IPR018319">
    <property type="entry name" value="SelA-like"/>
</dbReference>
<evidence type="ECO:0000256" key="1">
    <source>
        <dbReference type="ARBA" id="ARBA00001933"/>
    </source>
</evidence>
<dbReference type="EMBL" id="UINC01000419">
    <property type="protein sequence ID" value="SUZ54954.1"/>
    <property type="molecule type" value="Genomic_DNA"/>
</dbReference>
<evidence type="ECO:0000313" key="3">
    <source>
        <dbReference type="EMBL" id="SUZ54954.1"/>
    </source>
</evidence>
<reference evidence="3" key="1">
    <citation type="submission" date="2018-05" db="EMBL/GenBank/DDBJ databases">
        <authorList>
            <person name="Lanie J.A."/>
            <person name="Ng W.-L."/>
            <person name="Kazmierczak K.M."/>
            <person name="Andrzejewski T.M."/>
            <person name="Davidsen T.M."/>
            <person name="Wayne K.J."/>
            <person name="Tettelin H."/>
            <person name="Glass J.I."/>
            <person name="Rusch D."/>
            <person name="Podicherti R."/>
            <person name="Tsui H.-C.T."/>
            <person name="Winkler M.E."/>
        </authorList>
    </citation>
    <scope>NUCLEOTIDE SEQUENCE</scope>
</reference>
<dbReference type="GO" id="GO:0004125">
    <property type="term" value="F:L-seryl-tRNA(Sec) selenium transferase activity"/>
    <property type="evidence" value="ECO:0007669"/>
    <property type="project" value="TreeGrafter"/>
</dbReference>
<dbReference type="InterPro" id="IPR006311">
    <property type="entry name" value="TAT_signal"/>
</dbReference>
<accession>A0A381NLF3</accession>
<dbReference type="Gene3D" id="3.40.640.10">
    <property type="entry name" value="Type I PLP-dependent aspartate aminotransferase-like (Major domain)"/>
    <property type="match status" value="1"/>
</dbReference>
<sequence>MNRFFTRWSRRQFLTTAAITPTAGLLATGCQTAPTEENAIPVDDIYSRLGVRPFINAAGTYTALTASLIPQEVATAMHEASRQYVSLGELHQAAGERIASLVGSEAALVTSGCAAALTQATAACVCGSDVAAIRQIPDTTGLKNQVILQKSHRFGYDHAIRNVGVDLVEVETREELEAAISEKTAMLFFLNFANDQGQIDREEFASLGQETGIPTLIDAAADLPPVENLRIFTEMGFDLAAFSGGKGLRGPQCSGLLLGRRDLVDAAYLNGSPHSNSVARIAKVGKEEIMGLTRAVELYVEKDHEAEWNEWESRVRTIIAGVSDIPGVTANQFVPHIANEVPHVAITWDSTRINLTRDDVANALREGEPRIEARPGAGDTSRLDIGVWMMEPEDAPVVAARCSEIFRDAVA</sequence>
<dbReference type="SUPFAM" id="SSF53383">
    <property type="entry name" value="PLP-dependent transferases"/>
    <property type="match status" value="1"/>
</dbReference>
<dbReference type="PANTHER" id="PTHR32328:SF0">
    <property type="entry name" value="L-SERYL-TRNA(SEC) SELENIUM TRANSFERASE"/>
    <property type="match status" value="1"/>
</dbReference>
<protein>
    <recommendedName>
        <fullName evidence="4">Aminotransferase class V domain-containing protein</fullName>
    </recommendedName>
</protein>
<name>A0A381NLF3_9ZZZZ</name>
<dbReference type="PANTHER" id="PTHR32328">
    <property type="entry name" value="L-SERYL-TRNA(SEC) SELENIUM TRANSFERASE"/>
    <property type="match status" value="1"/>
</dbReference>
<dbReference type="PROSITE" id="PS51318">
    <property type="entry name" value="TAT"/>
    <property type="match status" value="1"/>
</dbReference>
<keyword evidence="2" id="KW-0663">Pyridoxal phosphate</keyword>
<dbReference type="InterPro" id="IPR015421">
    <property type="entry name" value="PyrdxlP-dep_Trfase_major"/>
</dbReference>
<dbReference type="Pfam" id="PF03841">
    <property type="entry name" value="SelA"/>
    <property type="match status" value="1"/>
</dbReference>
<dbReference type="PROSITE" id="PS51257">
    <property type="entry name" value="PROKAR_LIPOPROTEIN"/>
    <property type="match status" value="1"/>
</dbReference>
<dbReference type="AlphaFoldDB" id="A0A381NLF3"/>